<dbReference type="GO" id="GO:0043546">
    <property type="term" value="F:molybdopterin cofactor binding"/>
    <property type="evidence" value="ECO:0007669"/>
    <property type="project" value="TreeGrafter"/>
</dbReference>
<keyword evidence="8" id="KW-1185">Reference proteome</keyword>
<evidence type="ECO:0000256" key="4">
    <source>
        <dbReference type="ARBA" id="ARBA00023002"/>
    </source>
</evidence>
<dbReference type="SUPFAM" id="SSF56524">
    <property type="entry name" value="Oxidoreductase molybdopterin-binding domain"/>
    <property type="match status" value="1"/>
</dbReference>
<keyword evidence="2" id="KW-0500">Molybdenum</keyword>
<dbReference type="InterPro" id="IPR005066">
    <property type="entry name" value="MoCF_OxRdtse_dimer"/>
</dbReference>
<evidence type="ECO:0000259" key="5">
    <source>
        <dbReference type="Pfam" id="PF00174"/>
    </source>
</evidence>
<dbReference type="GO" id="GO:0030151">
    <property type="term" value="F:molybdenum ion binding"/>
    <property type="evidence" value="ECO:0007669"/>
    <property type="project" value="InterPro"/>
</dbReference>
<dbReference type="STRING" id="98765.A0A2R6S787"/>
<protein>
    <recommendedName>
        <fullName evidence="9">Sulfite oxidase</fullName>
    </recommendedName>
</protein>
<dbReference type="FunFam" id="3.90.420.10:FF:000002">
    <property type="entry name" value="sulfite oxidase, mitochondrial"/>
    <property type="match status" value="1"/>
</dbReference>
<accession>A0A2R6S787</accession>
<dbReference type="Pfam" id="PF03404">
    <property type="entry name" value="Mo-co_dimer"/>
    <property type="match status" value="1"/>
</dbReference>
<dbReference type="SUPFAM" id="SSF81296">
    <property type="entry name" value="E set domains"/>
    <property type="match status" value="1"/>
</dbReference>
<dbReference type="AlphaFoldDB" id="A0A2R6S787"/>
<dbReference type="InterPro" id="IPR014756">
    <property type="entry name" value="Ig_E-set"/>
</dbReference>
<organism evidence="7 8">
    <name type="scientific">Hermanssonia centrifuga</name>
    <dbReference type="NCBI Taxonomy" id="98765"/>
    <lineage>
        <taxon>Eukaryota</taxon>
        <taxon>Fungi</taxon>
        <taxon>Dikarya</taxon>
        <taxon>Basidiomycota</taxon>
        <taxon>Agaricomycotina</taxon>
        <taxon>Agaricomycetes</taxon>
        <taxon>Polyporales</taxon>
        <taxon>Meruliaceae</taxon>
        <taxon>Hermanssonia</taxon>
    </lineage>
</organism>
<dbReference type="EMBL" id="MLYV02000002">
    <property type="protein sequence ID" value="PSS38125.1"/>
    <property type="molecule type" value="Genomic_DNA"/>
</dbReference>
<dbReference type="PANTHER" id="PTHR19372:SF6">
    <property type="entry name" value="SULFITE OXIDASE"/>
    <property type="match status" value="1"/>
</dbReference>
<feature type="domain" description="Moybdenum cofactor oxidoreductase dimerisation" evidence="6">
    <location>
        <begin position="363"/>
        <end position="483"/>
    </location>
</feature>
<keyword evidence="4" id="KW-0560">Oxidoreductase</keyword>
<sequence length="537" mass="61840">MSVKDNEYNGVPLQWLFGEEKPGWRGYVEWEKEPEKKRVANEILKSKTFSEIPEFQFAPLPKTNPILVGHRWKEYHEALGLKSIVDFSWEMVKKEKHDMLHVLDFPYNGETLAKYILGDGKITQNRHHFVRNHGGVPDIDPDCFELEIGGLVNIPVRIPLRDLKDPAKFPQRSVTVTLQCSGTRRREQIEEYPGDGDELINAPWGEGAIGTAVYRGVPLKKVIKIACGGKLPECSHFEFIGADTYFKKKEVYNYAVSVPWRKVRNNEEVLLAWEMNGEPLPRIHGAPLRVVVAGYIGARSCKWVYRINGLSEPSFGPVQRQEYLYYNQQVFPSANNLTYPEASYLPSKSQIGKHNVYISNGFSIQAMPVSSAIMSPKTKDTIIHDGKIEFKGWAYSGNGNWVERAEVSPDGGHIWYAVAPEDMTEKYYYAWRLWKIEVPVDAEGWLEFCVRTWDSSNNTEPTYVRSAWNWDLHVTSSAHRIKIFSVNRSKPATAKRLKQLEELNEPFLPITKPLEFTIQKFEDYEAEYKKYPREPLE</sequence>
<reference evidence="7 8" key="1">
    <citation type="submission" date="2018-02" db="EMBL/GenBank/DDBJ databases">
        <title>Genome sequence of the basidiomycete white-rot fungus Phlebia centrifuga.</title>
        <authorList>
            <person name="Granchi Z."/>
            <person name="Peng M."/>
            <person name="de Vries R.P."/>
            <person name="Hilden K."/>
            <person name="Makela M.R."/>
            <person name="Grigoriev I."/>
            <person name="Riley R."/>
        </authorList>
    </citation>
    <scope>NUCLEOTIDE SEQUENCE [LARGE SCALE GENOMIC DNA]</scope>
    <source>
        <strain evidence="7 8">FBCC195</strain>
    </source>
</reference>
<dbReference type="GO" id="GO:0008482">
    <property type="term" value="F:sulfite oxidase activity"/>
    <property type="evidence" value="ECO:0007669"/>
    <property type="project" value="TreeGrafter"/>
</dbReference>
<comment type="cofactor">
    <cofactor evidence="1">
        <name>Mo-molybdopterin</name>
        <dbReference type="ChEBI" id="CHEBI:71302"/>
    </cofactor>
</comment>
<gene>
    <name evidence="7" type="ORF">PHLCEN_2v32</name>
</gene>
<dbReference type="Proteomes" id="UP000186601">
    <property type="component" value="Unassembled WGS sequence"/>
</dbReference>
<feature type="domain" description="Oxidoreductase molybdopterin-binding" evidence="5">
    <location>
        <begin position="133"/>
        <end position="314"/>
    </location>
</feature>
<evidence type="ECO:0000313" key="7">
    <source>
        <dbReference type="EMBL" id="PSS38125.1"/>
    </source>
</evidence>
<evidence type="ECO:0000313" key="8">
    <source>
        <dbReference type="Proteomes" id="UP000186601"/>
    </source>
</evidence>
<proteinExistence type="predicted"/>
<keyword evidence="3" id="KW-0479">Metal-binding</keyword>
<comment type="caution">
    <text evidence="7">The sequence shown here is derived from an EMBL/GenBank/DDBJ whole genome shotgun (WGS) entry which is preliminary data.</text>
</comment>
<dbReference type="InterPro" id="IPR000572">
    <property type="entry name" value="OxRdtase_Mopterin-bd_dom"/>
</dbReference>
<dbReference type="Pfam" id="PF00174">
    <property type="entry name" value="Oxidored_molyb"/>
    <property type="match status" value="1"/>
</dbReference>
<dbReference type="PRINTS" id="PR00407">
    <property type="entry name" value="EUMOPTERIN"/>
</dbReference>
<dbReference type="GO" id="GO:0020037">
    <property type="term" value="F:heme binding"/>
    <property type="evidence" value="ECO:0007669"/>
    <property type="project" value="TreeGrafter"/>
</dbReference>
<evidence type="ECO:0000259" key="6">
    <source>
        <dbReference type="Pfam" id="PF03404"/>
    </source>
</evidence>
<dbReference type="GO" id="GO:0006790">
    <property type="term" value="P:sulfur compound metabolic process"/>
    <property type="evidence" value="ECO:0007669"/>
    <property type="project" value="TreeGrafter"/>
</dbReference>
<dbReference type="Gene3D" id="2.60.40.650">
    <property type="match status" value="1"/>
</dbReference>
<dbReference type="PANTHER" id="PTHR19372">
    <property type="entry name" value="SULFITE REDUCTASE"/>
    <property type="match status" value="1"/>
</dbReference>
<evidence type="ECO:0008006" key="9">
    <source>
        <dbReference type="Google" id="ProtNLM"/>
    </source>
</evidence>
<evidence type="ECO:0000256" key="3">
    <source>
        <dbReference type="ARBA" id="ARBA00022723"/>
    </source>
</evidence>
<evidence type="ECO:0000256" key="2">
    <source>
        <dbReference type="ARBA" id="ARBA00022505"/>
    </source>
</evidence>
<dbReference type="CDD" id="cd02110">
    <property type="entry name" value="SO_family_Moco_dimer"/>
    <property type="match status" value="1"/>
</dbReference>
<name>A0A2R6S787_9APHY</name>
<dbReference type="Gene3D" id="3.90.420.10">
    <property type="entry name" value="Oxidoreductase, molybdopterin-binding domain"/>
    <property type="match status" value="1"/>
</dbReference>
<dbReference type="InterPro" id="IPR036374">
    <property type="entry name" value="OxRdtase_Mopterin-bd_sf"/>
</dbReference>
<evidence type="ECO:0000256" key="1">
    <source>
        <dbReference type="ARBA" id="ARBA00001924"/>
    </source>
</evidence>
<dbReference type="GO" id="GO:0005739">
    <property type="term" value="C:mitochondrion"/>
    <property type="evidence" value="ECO:0007669"/>
    <property type="project" value="TreeGrafter"/>
</dbReference>
<dbReference type="InterPro" id="IPR008335">
    <property type="entry name" value="Mopterin_OxRdtase_euk"/>
</dbReference>
<dbReference type="OrthoDB" id="10051395at2759"/>